<proteinExistence type="predicted"/>
<name>A0ABD1H3B1_SALDI</name>
<sequence length="109" mass="12160">MVGTPGSGESNIDPNTEYDPTFNTDSYDLSDMEPSSSPPEQTPAPQPRKKGKAKGRPKQWKRLRRLPRMIRGGRTTPSRSRCLWRGVGSISRRTRSTPTTRRSSSTRGA</sequence>
<feature type="compositionally biased region" description="Low complexity" evidence="1">
    <location>
        <begin position="96"/>
        <end position="109"/>
    </location>
</feature>
<evidence type="ECO:0000256" key="1">
    <source>
        <dbReference type="SAM" id="MobiDB-lite"/>
    </source>
</evidence>
<accession>A0ABD1H3B1</accession>
<feature type="region of interest" description="Disordered" evidence="1">
    <location>
        <begin position="1"/>
        <end position="109"/>
    </location>
</feature>
<dbReference type="AlphaFoldDB" id="A0ABD1H3B1"/>
<reference evidence="2 3" key="1">
    <citation type="submission" date="2024-06" db="EMBL/GenBank/DDBJ databases">
        <title>A chromosome level genome sequence of Diviner's sage (Salvia divinorum).</title>
        <authorList>
            <person name="Ford S.A."/>
            <person name="Ro D.-K."/>
            <person name="Ness R.W."/>
            <person name="Phillips M.A."/>
        </authorList>
    </citation>
    <scope>NUCLEOTIDE SEQUENCE [LARGE SCALE GENOMIC DNA]</scope>
    <source>
        <strain evidence="2">SAF-2024a</strain>
        <tissue evidence="2">Leaf</tissue>
    </source>
</reference>
<gene>
    <name evidence="2" type="ORF">AAHA92_18808</name>
</gene>
<comment type="caution">
    <text evidence="2">The sequence shown here is derived from an EMBL/GenBank/DDBJ whole genome shotgun (WGS) entry which is preliminary data.</text>
</comment>
<evidence type="ECO:0000313" key="2">
    <source>
        <dbReference type="EMBL" id="KAL1550905.1"/>
    </source>
</evidence>
<protein>
    <submittedName>
        <fullName evidence="2">Uncharacterized protein</fullName>
    </submittedName>
</protein>
<dbReference type="EMBL" id="JBEAFC010000007">
    <property type="protein sequence ID" value="KAL1550905.1"/>
    <property type="molecule type" value="Genomic_DNA"/>
</dbReference>
<keyword evidence="3" id="KW-1185">Reference proteome</keyword>
<feature type="compositionally biased region" description="Polar residues" evidence="1">
    <location>
        <begin position="21"/>
        <end position="35"/>
    </location>
</feature>
<evidence type="ECO:0000313" key="3">
    <source>
        <dbReference type="Proteomes" id="UP001567538"/>
    </source>
</evidence>
<feature type="compositionally biased region" description="Basic residues" evidence="1">
    <location>
        <begin position="47"/>
        <end position="68"/>
    </location>
</feature>
<organism evidence="2 3">
    <name type="scientific">Salvia divinorum</name>
    <name type="common">Maria pastora</name>
    <name type="synonym">Diviner's sage</name>
    <dbReference type="NCBI Taxonomy" id="28513"/>
    <lineage>
        <taxon>Eukaryota</taxon>
        <taxon>Viridiplantae</taxon>
        <taxon>Streptophyta</taxon>
        <taxon>Embryophyta</taxon>
        <taxon>Tracheophyta</taxon>
        <taxon>Spermatophyta</taxon>
        <taxon>Magnoliopsida</taxon>
        <taxon>eudicotyledons</taxon>
        <taxon>Gunneridae</taxon>
        <taxon>Pentapetalae</taxon>
        <taxon>asterids</taxon>
        <taxon>lamiids</taxon>
        <taxon>Lamiales</taxon>
        <taxon>Lamiaceae</taxon>
        <taxon>Nepetoideae</taxon>
        <taxon>Mentheae</taxon>
        <taxon>Salviinae</taxon>
        <taxon>Salvia</taxon>
        <taxon>Salvia subgen. Calosphace</taxon>
    </lineage>
</organism>
<feature type="compositionally biased region" description="Pro residues" evidence="1">
    <location>
        <begin position="36"/>
        <end position="46"/>
    </location>
</feature>
<dbReference type="Proteomes" id="UP001567538">
    <property type="component" value="Unassembled WGS sequence"/>
</dbReference>